<name>A0ABY1BJU2_9PSED</name>
<dbReference type="PANTHER" id="PTHR22617:SF41">
    <property type="entry name" value="CHEMOTAXIS SIGNAL TRANSDUCTION SYSTEM ADAPTOR PROTEIN CHEW"/>
    <property type="match status" value="1"/>
</dbReference>
<dbReference type="SMART" id="SM00260">
    <property type="entry name" value="CheW"/>
    <property type="match status" value="1"/>
</dbReference>
<sequence>MNELTASDPRAHANAPGQRNTAEHPRQQYLSFMLHGRCYALDGLSVREIIQYGRPTKVPMVSPCIHGVINLRGAVVPVIDLGLRFALAKTQVDRRTCIIIVEVSDTEAAQTLGILVDAVSEVLEVVPDEMNPPPAFGNPIPSAFIQAMLHQRNDFIIVLNIENALAVAEIAGQPGGNNALTA</sequence>
<comment type="caution">
    <text evidence="3">The sequence shown here is derived from an EMBL/GenBank/DDBJ whole genome shotgun (WGS) entry which is preliminary data.</text>
</comment>
<feature type="region of interest" description="Disordered" evidence="1">
    <location>
        <begin position="1"/>
        <end position="23"/>
    </location>
</feature>
<dbReference type="SUPFAM" id="SSF50341">
    <property type="entry name" value="CheW-like"/>
    <property type="match status" value="1"/>
</dbReference>
<gene>
    <name evidence="3" type="ORF">SAMN05216600_113108</name>
</gene>
<dbReference type="InterPro" id="IPR002545">
    <property type="entry name" value="CheW-lke_dom"/>
</dbReference>
<evidence type="ECO:0000256" key="1">
    <source>
        <dbReference type="SAM" id="MobiDB-lite"/>
    </source>
</evidence>
<dbReference type="Gene3D" id="2.40.50.180">
    <property type="entry name" value="CheA-289, Domain 4"/>
    <property type="match status" value="1"/>
</dbReference>
<protein>
    <submittedName>
        <fullName evidence="3">Purine-binding chemotaxis protein CheW</fullName>
    </submittedName>
</protein>
<dbReference type="PROSITE" id="PS50851">
    <property type="entry name" value="CHEW"/>
    <property type="match status" value="1"/>
</dbReference>
<dbReference type="RefSeq" id="WP_069518861.1">
    <property type="nucleotide sequence ID" value="NZ_FOFP01000013.1"/>
</dbReference>
<feature type="domain" description="CheW-like" evidence="2">
    <location>
        <begin position="26"/>
        <end position="170"/>
    </location>
</feature>
<dbReference type="Gene3D" id="2.30.30.40">
    <property type="entry name" value="SH3 Domains"/>
    <property type="match status" value="1"/>
</dbReference>
<dbReference type="PANTHER" id="PTHR22617">
    <property type="entry name" value="CHEMOTAXIS SENSOR HISTIDINE KINASE-RELATED"/>
    <property type="match status" value="1"/>
</dbReference>
<evidence type="ECO:0000313" key="3">
    <source>
        <dbReference type="EMBL" id="SER02013.1"/>
    </source>
</evidence>
<dbReference type="EMBL" id="FOFP01000013">
    <property type="protein sequence ID" value="SER02013.1"/>
    <property type="molecule type" value="Genomic_DNA"/>
</dbReference>
<organism evidence="3 4">
    <name type="scientific">Pseudomonas cuatrocienegasensis</name>
    <dbReference type="NCBI Taxonomy" id="543360"/>
    <lineage>
        <taxon>Bacteria</taxon>
        <taxon>Pseudomonadati</taxon>
        <taxon>Pseudomonadota</taxon>
        <taxon>Gammaproteobacteria</taxon>
        <taxon>Pseudomonadales</taxon>
        <taxon>Pseudomonadaceae</taxon>
        <taxon>Pseudomonas</taxon>
    </lineage>
</organism>
<proteinExistence type="predicted"/>
<evidence type="ECO:0000259" key="2">
    <source>
        <dbReference type="PROSITE" id="PS50851"/>
    </source>
</evidence>
<dbReference type="Proteomes" id="UP000198512">
    <property type="component" value="Unassembled WGS sequence"/>
</dbReference>
<evidence type="ECO:0000313" key="4">
    <source>
        <dbReference type="Proteomes" id="UP000198512"/>
    </source>
</evidence>
<accession>A0ABY1BJU2</accession>
<reference evidence="3 4" key="1">
    <citation type="submission" date="2016-10" db="EMBL/GenBank/DDBJ databases">
        <authorList>
            <person name="Varghese N."/>
            <person name="Submissions S."/>
        </authorList>
    </citation>
    <scope>NUCLEOTIDE SEQUENCE [LARGE SCALE GENOMIC DNA]</scope>
    <source>
        <strain evidence="3 4">CIP 109853</strain>
    </source>
</reference>
<dbReference type="Pfam" id="PF01584">
    <property type="entry name" value="CheW"/>
    <property type="match status" value="1"/>
</dbReference>
<dbReference type="InterPro" id="IPR036061">
    <property type="entry name" value="CheW-like_dom_sf"/>
</dbReference>
<keyword evidence="4" id="KW-1185">Reference proteome</keyword>
<dbReference type="InterPro" id="IPR039315">
    <property type="entry name" value="CheW"/>
</dbReference>